<dbReference type="PROSITE" id="PS50048">
    <property type="entry name" value="ZN2_CY6_FUNGAL_2"/>
    <property type="match status" value="1"/>
</dbReference>
<dbReference type="PROSITE" id="PS00463">
    <property type="entry name" value="ZN2_CY6_FUNGAL_1"/>
    <property type="match status" value="1"/>
</dbReference>
<proteinExistence type="predicted"/>
<dbReference type="PANTHER" id="PTHR31001:SF88">
    <property type="entry name" value="TRANSCRIPTION FACTOR PDR3"/>
    <property type="match status" value="1"/>
</dbReference>
<evidence type="ECO:0000256" key="5">
    <source>
        <dbReference type="ARBA" id="ARBA00023242"/>
    </source>
</evidence>
<keyword evidence="9" id="KW-1185">Reference proteome</keyword>
<evidence type="ECO:0000313" key="8">
    <source>
        <dbReference type="EMBL" id="PYI13092.1"/>
    </source>
</evidence>
<keyword evidence="5" id="KW-0539">Nucleus</keyword>
<feature type="domain" description="Zn(2)-C6 fungal-type" evidence="7">
    <location>
        <begin position="16"/>
        <end position="47"/>
    </location>
</feature>
<evidence type="ECO:0000256" key="4">
    <source>
        <dbReference type="ARBA" id="ARBA00023163"/>
    </source>
</evidence>
<accession>A0A2V5GVJ4</accession>
<evidence type="ECO:0000256" key="6">
    <source>
        <dbReference type="SAM" id="MobiDB-lite"/>
    </source>
</evidence>
<comment type="subcellular location">
    <subcellularLocation>
        <location evidence="1">Nucleus</location>
    </subcellularLocation>
</comment>
<gene>
    <name evidence="8" type="ORF">BO99DRAFT_407800</name>
</gene>
<dbReference type="InterPro" id="IPR001138">
    <property type="entry name" value="Zn2Cys6_DnaBD"/>
</dbReference>
<dbReference type="GO" id="GO:0005634">
    <property type="term" value="C:nucleus"/>
    <property type="evidence" value="ECO:0007669"/>
    <property type="project" value="UniProtKB-SubCell"/>
</dbReference>
<dbReference type="AlphaFoldDB" id="A0A2V5GVJ4"/>
<dbReference type="SMART" id="SM00066">
    <property type="entry name" value="GAL4"/>
    <property type="match status" value="1"/>
</dbReference>
<evidence type="ECO:0000313" key="9">
    <source>
        <dbReference type="Proteomes" id="UP000249829"/>
    </source>
</evidence>
<dbReference type="InterPro" id="IPR036864">
    <property type="entry name" value="Zn2-C6_fun-type_DNA-bd_sf"/>
</dbReference>
<evidence type="ECO:0000256" key="3">
    <source>
        <dbReference type="ARBA" id="ARBA00023125"/>
    </source>
</evidence>
<keyword evidence="3" id="KW-0238">DNA-binding</keyword>
<dbReference type="STRING" id="1450538.A0A2V5GVJ4"/>
<evidence type="ECO:0000256" key="2">
    <source>
        <dbReference type="ARBA" id="ARBA00023015"/>
    </source>
</evidence>
<organism evidence="8 9">
    <name type="scientific">Aspergillus violaceofuscus (strain CBS 115571)</name>
    <dbReference type="NCBI Taxonomy" id="1450538"/>
    <lineage>
        <taxon>Eukaryota</taxon>
        <taxon>Fungi</taxon>
        <taxon>Dikarya</taxon>
        <taxon>Ascomycota</taxon>
        <taxon>Pezizomycotina</taxon>
        <taxon>Eurotiomycetes</taxon>
        <taxon>Eurotiomycetidae</taxon>
        <taxon>Eurotiales</taxon>
        <taxon>Aspergillaceae</taxon>
        <taxon>Aspergillus</taxon>
    </lineage>
</organism>
<protein>
    <recommendedName>
        <fullName evidence="7">Zn(2)-C6 fungal-type domain-containing protein</fullName>
    </recommendedName>
</protein>
<dbReference type="Pfam" id="PF00172">
    <property type="entry name" value="Zn_clus"/>
    <property type="match status" value="1"/>
</dbReference>
<dbReference type="OMA" id="SEDLVWH"/>
<dbReference type="InterPro" id="IPR050613">
    <property type="entry name" value="Sec_Metabolite_Reg"/>
</dbReference>
<reference evidence="8 9" key="1">
    <citation type="submission" date="2018-02" db="EMBL/GenBank/DDBJ databases">
        <title>The genomes of Aspergillus section Nigri reveals drivers in fungal speciation.</title>
        <authorList>
            <consortium name="DOE Joint Genome Institute"/>
            <person name="Vesth T.C."/>
            <person name="Nybo J."/>
            <person name="Theobald S."/>
            <person name="Brandl J."/>
            <person name="Frisvad J.C."/>
            <person name="Nielsen K.F."/>
            <person name="Lyhne E.K."/>
            <person name="Kogle M.E."/>
            <person name="Kuo A."/>
            <person name="Riley R."/>
            <person name="Clum A."/>
            <person name="Nolan M."/>
            <person name="Lipzen A."/>
            <person name="Salamov A."/>
            <person name="Henrissat B."/>
            <person name="Wiebenga A."/>
            <person name="De vries R.P."/>
            <person name="Grigoriev I.V."/>
            <person name="Mortensen U.H."/>
            <person name="Andersen M.R."/>
            <person name="Baker S.E."/>
        </authorList>
    </citation>
    <scope>NUCLEOTIDE SEQUENCE [LARGE SCALE GENOMIC DNA]</scope>
    <source>
        <strain evidence="8 9">CBS 115571</strain>
    </source>
</reference>
<dbReference type="PANTHER" id="PTHR31001">
    <property type="entry name" value="UNCHARACTERIZED TRANSCRIPTIONAL REGULATORY PROTEIN"/>
    <property type="match status" value="1"/>
</dbReference>
<feature type="region of interest" description="Disordered" evidence="6">
    <location>
        <begin position="90"/>
        <end position="120"/>
    </location>
</feature>
<keyword evidence="4" id="KW-0804">Transcription</keyword>
<dbReference type="EMBL" id="KZ825263">
    <property type="protein sequence ID" value="PYI13092.1"/>
    <property type="molecule type" value="Genomic_DNA"/>
</dbReference>
<dbReference type="Proteomes" id="UP000249829">
    <property type="component" value="Unassembled WGS sequence"/>
</dbReference>
<dbReference type="GO" id="GO:0008270">
    <property type="term" value="F:zinc ion binding"/>
    <property type="evidence" value="ECO:0007669"/>
    <property type="project" value="InterPro"/>
</dbReference>
<evidence type="ECO:0000259" key="7">
    <source>
        <dbReference type="PROSITE" id="PS50048"/>
    </source>
</evidence>
<dbReference type="Gene3D" id="4.10.240.10">
    <property type="entry name" value="Zn(2)-C6 fungal-type DNA-binding domain"/>
    <property type="match status" value="1"/>
</dbReference>
<keyword evidence="2" id="KW-0805">Transcription regulation</keyword>
<name>A0A2V5GVJ4_ASPV1</name>
<dbReference type="GO" id="GO:0000981">
    <property type="term" value="F:DNA-binding transcription factor activity, RNA polymerase II-specific"/>
    <property type="evidence" value="ECO:0007669"/>
    <property type="project" value="InterPro"/>
</dbReference>
<sequence length="179" mass="19553">MPEQISHRSKPRPTASCLPCRARKVKCNRLTPCATCVARNTPQECKYAAPDTDRQAIAQAELIAGLRSRANQLRDQLGIARGLEILEVEDQQASTESDSEQEERYASIENEIGSGAPSRKEEDHLAELEVVYAALRWGTGATIEEVIRRVRRGDPLGDIAQGVELGMGSGLEDGVVVLD</sequence>
<dbReference type="SUPFAM" id="SSF57701">
    <property type="entry name" value="Zn2/Cys6 DNA-binding domain"/>
    <property type="match status" value="1"/>
</dbReference>
<evidence type="ECO:0000256" key="1">
    <source>
        <dbReference type="ARBA" id="ARBA00004123"/>
    </source>
</evidence>
<dbReference type="GO" id="GO:0003677">
    <property type="term" value="F:DNA binding"/>
    <property type="evidence" value="ECO:0007669"/>
    <property type="project" value="UniProtKB-KW"/>
</dbReference>
<dbReference type="CDD" id="cd00067">
    <property type="entry name" value="GAL4"/>
    <property type="match status" value="1"/>
</dbReference>